<protein>
    <submittedName>
        <fullName evidence="5">ABC transporter substrate-binding protein</fullName>
    </submittedName>
</protein>
<organism evidence="5 6">
    <name type="scientific">Peribacillus glennii</name>
    <dbReference type="NCBI Taxonomy" id="2303991"/>
    <lineage>
        <taxon>Bacteria</taxon>
        <taxon>Bacillati</taxon>
        <taxon>Bacillota</taxon>
        <taxon>Bacilli</taxon>
        <taxon>Bacillales</taxon>
        <taxon>Bacillaceae</taxon>
        <taxon>Peribacillus</taxon>
    </lineage>
</organism>
<dbReference type="InterPro" id="IPR000914">
    <property type="entry name" value="SBP_5_dom"/>
</dbReference>
<evidence type="ECO:0000313" key="6">
    <source>
        <dbReference type="Proteomes" id="UP000262939"/>
    </source>
</evidence>
<gene>
    <name evidence="5" type="ORF">D0466_04360</name>
</gene>
<dbReference type="GO" id="GO:1904680">
    <property type="term" value="F:peptide transmembrane transporter activity"/>
    <property type="evidence" value="ECO:0007669"/>
    <property type="project" value="TreeGrafter"/>
</dbReference>
<sequence length="552" mass="61789">MKNGLEEEFFMKRLFSRFKGNLLIVVMIAALLVACSNNANSNNGKNSADESGNKKEVVRVTMDSDIDNLDPFAFKSDAAQMVVDATYETLVDVETTTNSDGTIIANTEKVIPNLAEYTISEDGKVVSLKVKSGATFTNGDPVTAETVAFSIKRGLDPQFYSALLWNIISLTDAKQVKVAGDSVEITLKEGTPMTEKVLPLALNVVMNPEVTEKNATSDDPFAAGWYKKNILGTGPYELSKWTQGVEYRLSPAAKYWNKEKLKNDGVLVKVVPDAKQRLALLKQKAVDVAIGLPPKNLAELKEDANIKVYDFPSTNTNYLVMNNQTKPFNDPKVRQAVNLAIDSNNLIKNVLYGFAQPLTSPVPEGMPTHIDVIEKEAADIEKAKELLKKAGVEGFETDLYVNSSRTEDQQVAVWIKDSLAKIGVEVNINQVSDAAYRENQQSGNKMPMFIEYWFSWVNDPFFQMFWMFNSSNAFTNMAKYKNPEVDALIKQGMHELDESKREAISHKIQQMIAEDAPIAFLYQRNYVVAANKDIKGMNRWPDQHLRFHTLYK</sequence>
<accession>A0A372LFS2</accession>
<dbReference type="Gene3D" id="3.90.76.10">
    <property type="entry name" value="Dipeptide-binding Protein, Domain 1"/>
    <property type="match status" value="1"/>
</dbReference>
<dbReference type="GO" id="GO:0043190">
    <property type="term" value="C:ATP-binding cassette (ABC) transporter complex"/>
    <property type="evidence" value="ECO:0007669"/>
    <property type="project" value="InterPro"/>
</dbReference>
<dbReference type="InterPro" id="IPR039424">
    <property type="entry name" value="SBP_5"/>
</dbReference>
<dbReference type="Gene3D" id="3.10.105.10">
    <property type="entry name" value="Dipeptide-binding Protein, Domain 3"/>
    <property type="match status" value="1"/>
</dbReference>
<dbReference type="AlphaFoldDB" id="A0A372LFS2"/>
<dbReference type="PANTHER" id="PTHR30290:SF9">
    <property type="entry name" value="OLIGOPEPTIDE-BINDING PROTEIN APPA"/>
    <property type="match status" value="1"/>
</dbReference>
<comment type="caution">
    <text evidence="5">The sequence shown here is derived from an EMBL/GenBank/DDBJ whole genome shotgun (WGS) entry which is preliminary data.</text>
</comment>
<dbReference type="GO" id="GO:0042597">
    <property type="term" value="C:periplasmic space"/>
    <property type="evidence" value="ECO:0007669"/>
    <property type="project" value="UniProtKB-ARBA"/>
</dbReference>
<dbReference type="GO" id="GO:0015833">
    <property type="term" value="P:peptide transport"/>
    <property type="evidence" value="ECO:0007669"/>
    <property type="project" value="TreeGrafter"/>
</dbReference>
<dbReference type="Proteomes" id="UP000262939">
    <property type="component" value="Unassembled WGS sequence"/>
</dbReference>
<dbReference type="CDD" id="cd08512">
    <property type="entry name" value="PBP2_NikA_DppA_OppA_like_7"/>
    <property type="match status" value="1"/>
</dbReference>
<feature type="domain" description="Solute-binding protein family 5" evidence="4">
    <location>
        <begin position="109"/>
        <end position="473"/>
    </location>
</feature>
<dbReference type="Pfam" id="PF00496">
    <property type="entry name" value="SBP_bac_5"/>
    <property type="match status" value="1"/>
</dbReference>
<reference evidence="5 6" key="1">
    <citation type="submission" date="2018-08" db="EMBL/GenBank/DDBJ databases">
        <title>Bacillus chawlae sp. nov., Bacillus glennii sp. nov., and Bacillus saganii sp. nov. Isolated from the Vehicle Assembly Building at Kennedy Space Center where the Viking Spacecraft were Assembled.</title>
        <authorList>
            <person name="Seuylemezian A."/>
            <person name="Vaishampayan P."/>
        </authorList>
    </citation>
    <scope>NUCLEOTIDE SEQUENCE [LARGE SCALE GENOMIC DNA]</scope>
    <source>
        <strain evidence="5 6">V44-8</strain>
    </source>
</reference>
<dbReference type="PANTHER" id="PTHR30290">
    <property type="entry name" value="PERIPLASMIC BINDING COMPONENT OF ABC TRANSPORTER"/>
    <property type="match status" value="1"/>
</dbReference>
<dbReference type="SUPFAM" id="SSF53850">
    <property type="entry name" value="Periplasmic binding protein-like II"/>
    <property type="match status" value="1"/>
</dbReference>
<dbReference type="Gene3D" id="3.40.190.10">
    <property type="entry name" value="Periplasmic binding protein-like II"/>
    <property type="match status" value="1"/>
</dbReference>
<evidence type="ECO:0000259" key="4">
    <source>
        <dbReference type="Pfam" id="PF00496"/>
    </source>
</evidence>
<dbReference type="EMBL" id="QVTD01000003">
    <property type="protein sequence ID" value="RFU65148.1"/>
    <property type="molecule type" value="Genomic_DNA"/>
</dbReference>
<evidence type="ECO:0000256" key="1">
    <source>
        <dbReference type="ARBA" id="ARBA00005695"/>
    </source>
</evidence>
<keyword evidence="2" id="KW-0813">Transport</keyword>
<keyword evidence="6" id="KW-1185">Reference proteome</keyword>
<dbReference type="PROSITE" id="PS51257">
    <property type="entry name" value="PROKAR_LIPOPROTEIN"/>
    <property type="match status" value="1"/>
</dbReference>
<evidence type="ECO:0000256" key="3">
    <source>
        <dbReference type="ARBA" id="ARBA00022729"/>
    </source>
</evidence>
<comment type="similarity">
    <text evidence="1">Belongs to the bacterial solute-binding protein 5 family.</text>
</comment>
<evidence type="ECO:0000256" key="2">
    <source>
        <dbReference type="ARBA" id="ARBA00022448"/>
    </source>
</evidence>
<proteinExistence type="inferred from homology"/>
<evidence type="ECO:0000313" key="5">
    <source>
        <dbReference type="EMBL" id="RFU65148.1"/>
    </source>
</evidence>
<dbReference type="PIRSF" id="PIRSF002741">
    <property type="entry name" value="MppA"/>
    <property type="match status" value="1"/>
</dbReference>
<dbReference type="InterPro" id="IPR030678">
    <property type="entry name" value="Peptide/Ni-bd"/>
</dbReference>
<name>A0A372LFS2_9BACI</name>
<keyword evidence="3" id="KW-0732">Signal</keyword>